<dbReference type="Proteomes" id="UP001291653">
    <property type="component" value="Unassembled WGS sequence"/>
</dbReference>
<reference evidence="3 4" key="1">
    <citation type="submission" date="2022-10" db="EMBL/GenBank/DDBJ databases">
        <title>Draft genome sequence of Streptomyces sp. YSPA8.</title>
        <authorList>
            <person name="Moriuchi R."/>
            <person name="Dohra H."/>
            <person name="Yamamura H."/>
            <person name="Kodani S."/>
        </authorList>
    </citation>
    <scope>NUCLEOTIDE SEQUENCE [LARGE SCALE GENOMIC DNA]</scope>
    <source>
        <strain evidence="3 4">YSPA8</strain>
    </source>
</reference>
<evidence type="ECO:0000256" key="2">
    <source>
        <dbReference type="SAM" id="MobiDB-lite"/>
    </source>
</evidence>
<organism evidence="3 4">
    <name type="scientific">Streptomyces yaizuensis</name>
    <dbReference type="NCBI Taxonomy" id="2989713"/>
    <lineage>
        <taxon>Bacteria</taxon>
        <taxon>Bacillati</taxon>
        <taxon>Actinomycetota</taxon>
        <taxon>Actinomycetes</taxon>
        <taxon>Kitasatosporales</taxon>
        <taxon>Streptomycetaceae</taxon>
        <taxon>Streptomyces</taxon>
    </lineage>
</organism>
<feature type="region of interest" description="Disordered" evidence="2">
    <location>
        <begin position="57"/>
        <end position="197"/>
    </location>
</feature>
<keyword evidence="1" id="KW-0175">Coiled coil</keyword>
<dbReference type="RefSeq" id="WP_323445191.1">
    <property type="nucleotide sequence ID" value="NZ_BSBI01000001.1"/>
</dbReference>
<evidence type="ECO:0000313" key="4">
    <source>
        <dbReference type="Proteomes" id="UP001291653"/>
    </source>
</evidence>
<evidence type="ECO:0000313" key="3">
    <source>
        <dbReference type="EMBL" id="GLF93089.1"/>
    </source>
</evidence>
<name>A0ABQ5NRS8_9ACTN</name>
<evidence type="ECO:0000256" key="1">
    <source>
        <dbReference type="SAM" id="Coils"/>
    </source>
</evidence>
<feature type="compositionally biased region" description="Basic and acidic residues" evidence="2">
    <location>
        <begin position="131"/>
        <end position="142"/>
    </location>
</feature>
<feature type="coiled-coil region" evidence="1">
    <location>
        <begin position="26"/>
        <end position="56"/>
    </location>
</feature>
<comment type="caution">
    <text evidence="3">The sequence shown here is derived from an EMBL/GenBank/DDBJ whole genome shotgun (WGS) entry which is preliminary data.</text>
</comment>
<gene>
    <name evidence="3" type="ORF">SYYSPA8_02350</name>
</gene>
<keyword evidence="4" id="KW-1185">Reference proteome</keyword>
<protein>
    <submittedName>
        <fullName evidence="3">BlaI/MecI/CopY family transcriptional regulator</fullName>
    </submittedName>
</protein>
<feature type="region of interest" description="Disordered" evidence="2">
    <location>
        <begin position="1"/>
        <end position="20"/>
    </location>
</feature>
<feature type="compositionally biased region" description="Low complexity" evidence="2">
    <location>
        <begin position="86"/>
        <end position="113"/>
    </location>
</feature>
<dbReference type="EMBL" id="BSBI01000001">
    <property type="protein sequence ID" value="GLF93089.1"/>
    <property type="molecule type" value="Genomic_DNA"/>
</dbReference>
<feature type="compositionally biased region" description="Polar residues" evidence="2">
    <location>
        <begin position="1"/>
        <end position="11"/>
    </location>
</feature>
<proteinExistence type="predicted"/>
<feature type="compositionally biased region" description="Low complexity" evidence="2">
    <location>
        <begin position="143"/>
        <end position="179"/>
    </location>
</feature>
<sequence length="298" mass="30680">MTSEADTSTDQEQGRSLREQYTARFAAELESNRNEQTGVRAELERLSGRLQELEKDHDWLTGMREAAQDGEDIAGVPAPEPSPVQEAAPATTAPATTAPDEAPDEAPAAVAETGEAPAPAPRASVPKPRRAREAAKPAKPAKEAGSGAAKAKPAAQSAKAAQPAKAAKAAKSAPAPRQATQVRRPKAAPGAAGEKKVTLRTAVLELLRGHSEPRTAREVADEIARVHPELRTSVPVVRDALNAHVAKGLVEREARQKSVWYTAVAVSGAPAVAGAVSVGAEGRPAATDEAGTAAASGA</sequence>
<accession>A0ABQ5NRS8</accession>